<keyword evidence="3" id="KW-1185">Reference proteome</keyword>
<evidence type="ECO:0000313" key="3">
    <source>
        <dbReference type="Proteomes" id="UP000018291"/>
    </source>
</evidence>
<protein>
    <submittedName>
        <fullName evidence="2">Putative DNA binding domain-containing protein</fullName>
    </submittedName>
</protein>
<name>R4YWH1_9ACTN</name>
<proteinExistence type="predicted"/>
<accession>R4YWH1</accession>
<evidence type="ECO:0000313" key="2">
    <source>
        <dbReference type="EMBL" id="CCM62308.1"/>
    </source>
</evidence>
<dbReference type="InterPro" id="IPR041657">
    <property type="entry name" value="HTH_17"/>
</dbReference>
<reference evidence="2 3" key="1">
    <citation type="journal article" date="2013" name="ISME J.">
        <title>Metabolic model for the filamentous 'Candidatus Microthrix parvicella' based on genomic and metagenomic analyses.</title>
        <authorList>
            <person name="Jon McIlroy S."/>
            <person name="Kristiansen R."/>
            <person name="Albertsen M."/>
            <person name="Michael Karst S."/>
            <person name="Rossetti S."/>
            <person name="Lund Nielsen J."/>
            <person name="Tandoi V."/>
            <person name="James Seviour R."/>
            <person name="Nielsen P.H."/>
        </authorList>
    </citation>
    <scope>NUCLEOTIDE SEQUENCE [LARGE SCALE GENOMIC DNA]</scope>
    <source>
        <strain evidence="2 3">RN1</strain>
    </source>
</reference>
<dbReference type="AlphaFoldDB" id="R4YWH1"/>
<evidence type="ECO:0000259" key="1">
    <source>
        <dbReference type="Pfam" id="PF12728"/>
    </source>
</evidence>
<dbReference type="InterPro" id="IPR010093">
    <property type="entry name" value="SinI_DNA-bd"/>
</dbReference>
<dbReference type="OrthoDB" id="26212at2"/>
<organism evidence="2 3">
    <name type="scientific">Candidatus Neomicrothrix parvicella RN1</name>
    <dbReference type="NCBI Taxonomy" id="1229780"/>
    <lineage>
        <taxon>Bacteria</taxon>
        <taxon>Bacillati</taxon>
        <taxon>Actinomycetota</taxon>
        <taxon>Acidimicrobiia</taxon>
        <taxon>Acidimicrobiales</taxon>
        <taxon>Microthrixaceae</taxon>
        <taxon>Candidatus Neomicrothrix</taxon>
    </lineage>
</organism>
<dbReference type="Proteomes" id="UP000018291">
    <property type="component" value="Unassembled WGS sequence"/>
</dbReference>
<dbReference type="EMBL" id="CANL01000002">
    <property type="protein sequence ID" value="CCM62308.1"/>
    <property type="molecule type" value="Genomic_DNA"/>
</dbReference>
<dbReference type="Pfam" id="PF12728">
    <property type="entry name" value="HTH_17"/>
    <property type="match status" value="1"/>
</dbReference>
<dbReference type="GO" id="GO:0003677">
    <property type="term" value="F:DNA binding"/>
    <property type="evidence" value="ECO:0007669"/>
    <property type="project" value="InterPro"/>
</dbReference>
<comment type="caution">
    <text evidence="2">The sequence shown here is derived from an EMBL/GenBank/DDBJ whole genome shotgun (WGS) entry which is preliminary data.</text>
</comment>
<sequence>MTSSAVSEIHATASEREGLAEVTRLVVANGSLVRLTVGDSEVELPPSLVALITAGAGALERGDALAVVSEEVEVSPSEAAKLLGVSRQYVDRLVAKGVLPVRRLPQSRYRKISARSVLDHLAVKESKREGIASILDAAEQAGLQ</sequence>
<dbReference type="RefSeq" id="WP_012223560.1">
    <property type="nucleotide sequence ID" value="NZ_HG422565.1"/>
</dbReference>
<dbReference type="HOGENOM" id="CLU_106726_4_1_11"/>
<feature type="domain" description="Helix-turn-helix" evidence="1">
    <location>
        <begin position="75"/>
        <end position="121"/>
    </location>
</feature>
<gene>
    <name evidence="2" type="ORF">BN381_100195</name>
</gene>
<dbReference type="NCBIfam" id="TIGR01764">
    <property type="entry name" value="excise"/>
    <property type="match status" value="1"/>
</dbReference>